<feature type="repeat" description="ANK" evidence="7">
    <location>
        <begin position="223"/>
        <end position="255"/>
    </location>
</feature>
<feature type="compositionally biased region" description="Low complexity" evidence="9">
    <location>
        <begin position="500"/>
        <end position="511"/>
    </location>
</feature>
<dbReference type="Pfam" id="PF12796">
    <property type="entry name" value="Ank_2"/>
    <property type="match status" value="2"/>
</dbReference>
<feature type="region of interest" description="Disordered" evidence="9">
    <location>
        <begin position="482"/>
        <end position="970"/>
    </location>
</feature>
<dbReference type="SMART" id="SM00248">
    <property type="entry name" value="ANK"/>
    <property type="match status" value="4"/>
</dbReference>
<feature type="compositionally biased region" description="Low complexity" evidence="9">
    <location>
        <begin position="939"/>
        <end position="948"/>
    </location>
</feature>
<feature type="compositionally biased region" description="Polar residues" evidence="9">
    <location>
        <begin position="295"/>
        <end position="307"/>
    </location>
</feature>
<dbReference type="GO" id="GO:0007165">
    <property type="term" value="P:signal transduction"/>
    <property type="evidence" value="ECO:0007669"/>
    <property type="project" value="InterPro"/>
</dbReference>
<gene>
    <name evidence="11" type="ORF">DNTS_007199</name>
</gene>
<feature type="domain" description="cGMP-dependent protein kinase interacting" evidence="10">
    <location>
        <begin position="1121"/>
        <end position="1148"/>
    </location>
</feature>
<evidence type="ECO:0000256" key="1">
    <source>
        <dbReference type="ARBA" id="ARBA00004496"/>
    </source>
</evidence>
<evidence type="ECO:0000256" key="2">
    <source>
        <dbReference type="ARBA" id="ARBA00022490"/>
    </source>
</evidence>
<feature type="compositionally biased region" description="Basic and acidic residues" evidence="9">
    <location>
        <begin position="733"/>
        <end position="742"/>
    </location>
</feature>
<feature type="region of interest" description="Disordered" evidence="9">
    <location>
        <begin position="294"/>
        <end position="470"/>
    </location>
</feature>
<reference evidence="11 12" key="1">
    <citation type="journal article" date="2019" name="Sci. Data">
        <title>Hybrid genome assembly and annotation of Danionella translucida.</title>
        <authorList>
            <person name="Kadobianskyi M."/>
            <person name="Schulze L."/>
            <person name="Schuelke M."/>
            <person name="Judkewitz B."/>
        </authorList>
    </citation>
    <scope>NUCLEOTIDE SEQUENCE [LARGE SCALE GENOMIC DNA]</scope>
    <source>
        <strain evidence="11 12">Bolton</strain>
    </source>
</reference>
<dbReference type="PROSITE" id="PS50297">
    <property type="entry name" value="ANK_REP_REGION"/>
    <property type="match status" value="3"/>
</dbReference>
<feature type="compositionally biased region" description="Basic and acidic residues" evidence="9">
    <location>
        <begin position="778"/>
        <end position="820"/>
    </location>
</feature>
<dbReference type="Proteomes" id="UP000316079">
    <property type="component" value="Unassembled WGS sequence"/>
</dbReference>
<feature type="compositionally biased region" description="Basic and acidic residues" evidence="9">
    <location>
        <begin position="512"/>
        <end position="524"/>
    </location>
</feature>
<feature type="compositionally biased region" description="Basic residues" evidence="9">
    <location>
        <begin position="743"/>
        <end position="753"/>
    </location>
</feature>
<dbReference type="SUPFAM" id="SSF48403">
    <property type="entry name" value="Ankyrin repeat"/>
    <property type="match status" value="1"/>
</dbReference>
<evidence type="ECO:0000256" key="3">
    <source>
        <dbReference type="ARBA" id="ARBA00022737"/>
    </source>
</evidence>
<feature type="repeat" description="ANK" evidence="7">
    <location>
        <begin position="97"/>
        <end position="129"/>
    </location>
</feature>
<feature type="compositionally biased region" description="Low complexity" evidence="9">
    <location>
        <begin position="821"/>
        <end position="852"/>
    </location>
</feature>
<feature type="compositionally biased region" description="Basic residues" evidence="9">
    <location>
        <begin position="891"/>
        <end position="902"/>
    </location>
</feature>
<dbReference type="GO" id="GO:0019208">
    <property type="term" value="F:phosphatase regulator activity"/>
    <property type="evidence" value="ECO:0007669"/>
    <property type="project" value="InterPro"/>
</dbReference>
<dbReference type="PROSITE" id="PS50088">
    <property type="entry name" value="ANK_REPEAT"/>
    <property type="match status" value="3"/>
</dbReference>
<protein>
    <recommendedName>
        <fullName evidence="5">Protein phosphatase 1 regulatory subunit 12A</fullName>
    </recommendedName>
    <alternativeName>
        <fullName evidence="6">Myosin phosphatase-targeting subunit 1</fullName>
    </alternativeName>
</protein>
<dbReference type="CDD" id="cd21944">
    <property type="entry name" value="IPD_MYPT1"/>
    <property type="match status" value="1"/>
</dbReference>
<dbReference type="OrthoDB" id="539213at2759"/>
<feature type="compositionally biased region" description="Basic and acidic residues" evidence="9">
    <location>
        <begin position="453"/>
        <end position="463"/>
    </location>
</feature>
<feature type="compositionally biased region" description="Basic and acidic residues" evidence="9">
    <location>
        <begin position="679"/>
        <end position="692"/>
    </location>
</feature>
<dbReference type="InterPro" id="IPR036770">
    <property type="entry name" value="Ankyrin_rpt-contain_sf"/>
</dbReference>
<dbReference type="Pfam" id="PF15898">
    <property type="entry name" value="PRKG1_interact"/>
    <property type="match status" value="2"/>
</dbReference>
<dbReference type="InterPro" id="IPR017401">
    <property type="entry name" value="MYPT1/MYPT2/Mbs85"/>
</dbReference>
<evidence type="ECO:0000313" key="11">
    <source>
        <dbReference type="EMBL" id="TRY92417.1"/>
    </source>
</evidence>
<keyword evidence="3" id="KW-0677">Repeat</keyword>
<keyword evidence="4 7" id="KW-0040">ANK repeat</keyword>
<dbReference type="EMBL" id="SRMA01025617">
    <property type="protein sequence ID" value="TRY92417.1"/>
    <property type="molecule type" value="Genomic_DNA"/>
</dbReference>
<sequence>MGDDVSAQRWVYKYGRGFGLAPELLRLSYGRDRTSQRSAFAKRPTRFHSQSVNSPYLGKDFMQIVVCPARQACIDDNVDMVTFLVEHGACINQPDNEGWIPLHAAASCGYLDIAEYLISQGANVGVVNSEGETPLDIAEEEAMEELLQNEINRQGLDIEAARKEEERIMLRDARQWLNSGQINDVRHAKSGGTALHVAAAKGYAEVLKLLIQAGYDVNIKDYDGWTPLHAAAHWGKEEACRILVEHLCEMDVVNKVGQTAFDVADEDILGYLEELQKKQNLLLSEKKDVKKSPLIETSTTGDNNQSVKPLKSKETLLEPEKPAPRIETLEPEKVDDDEAEGKKDESSCSSEEEEEEDSESENEADKSKSSVPTDISNSTPPPAPTNITVTSPTTPSNQVTTPTSPTKKSDNCAAPVPSGEPGCPALWRQGLRKTGISLVPKKAMVSTPAGKVSPKEEERKDESPASWRLGLRKTGSYGALAEISTSKEAQKEKDMTGVMRSASSPRLSSSLDNKDKEKEKEKTRMVYVAPTIPRRHVSTSDIDEKENRDSAASLVRSGSYTRRRWEEDLKNSDGTTLLNRSSSYQRSTSHNLALGRTSSSRDLPAKSSSASSLEPNNTKAWQQQQPSSYYQSYSLHRSGSFGRRHDDALSSTTSTPSTTTSTSSVMSPTGHRSLLSRYWSEESTDKDKEKESATVIPTINTAGSTTNTTTSSTTGTVLGSDGRERRRSYLTPVRDEESESQRKARSRQARQSRRSTQGVTLTDLQEAEKTIGRTRPIRSREDEKEEKEKQDKEKQEEKKEAEAKEDDYRSRYRSFEEKYRASSLASSTTSSSLPSSSSSVYSSSSLNRPNSLTGLTSTYSRVTRDADKESDRKEKDEEKDCEDKSQPRSIRDRRRPREKRRSTGVSFWTQDSDENEPDHPSDSDGSSRGEPQSDRLSSEHLSTSTLSSDRYEPLSSRGIGEGRRPYSRFERDDATDYKKLYEQILAENEKLKAQLRDTELELADLKLQLEKATQRQERFADRSQLEMEKRMWLDDTCCSLSDVDLVRDHHISDHVQLGAQGRLQAGLRSSLELWERRALERKISEMEEELKTLPEVKRTCPITPTPPHAPFSSAHILIRQTLPDLKADNQRLKDENGALIRVISKLSK</sequence>
<organism evidence="11 12">
    <name type="scientific">Danionella cerebrum</name>
    <dbReference type="NCBI Taxonomy" id="2873325"/>
    <lineage>
        <taxon>Eukaryota</taxon>
        <taxon>Metazoa</taxon>
        <taxon>Chordata</taxon>
        <taxon>Craniata</taxon>
        <taxon>Vertebrata</taxon>
        <taxon>Euteleostomi</taxon>
        <taxon>Actinopterygii</taxon>
        <taxon>Neopterygii</taxon>
        <taxon>Teleostei</taxon>
        <taxon>Ostariophysi</taxon>
        <taxon>Cypriniformes</taxon>
        <taxon>Danionidae</taxon>
        <taxon>Danioninae</taxon>
        <taxon>Danionella</taxon>
    </lineage>
</organism>
<dbReference type="GO" id="GO:0031672">
    <property type="term" value="C:A band"/>
    <property type="evidence" value="ECO:0007669"/>
    <property type="project" value="TreeGrafter"/>
</dbReference>
<comment type="caution">
    <text evidence="11">The sequence shown here is derived from an EMBL/GenBank/DDBJ whole genome shotgun (WGS) entry which is preliminary data.</text>
</comment>
<feature type="compositionally biased region" description="Low complexity" evidence="9">
    <location>
        <begin position="698"/>
        <end position="716"/>
    </location>
</feature>
<dbReference type="FunFam" id="1.25.40.20:FF:000898">
    <property type="entry name" value="Protein phosphatase 1 regulatory subunit 12A"/>
    <property type="match status" value="1"/>
</dbReference>
<dbReference type="GO" id="GO:0019901">
    <property type="term" value="F:protein kinase binding"/>
    <property type="evidence" value="ECO:0007669"/>
    <property type="project" value="InterPro"/>
</dbReference>
<dbReference type="Gene3D" id="6.10.140.390">
    <property type="match status" value="1"/>
</dbReference>
<dbReference type="PANTHER" id="PTHR24179:SF20">
    <property type="entry name" value="PROTEIN PHOSPHATASE 1 REGULATORY SUBUNIT 12A"/>
    <property type="match status" value="1"/>
</dbReference>
<feature type="coiled-coil region" evidence="8">
    <location>
        <begin position="974"/>
        <end position="1022"/>
    </location>
</feature>
<evidence type="ECO:0000256" key="8">
    <source>
        <dbReference type="SAM" id="Coils"/>
    </source>
</evidence>
<feature type="compositionally biased region" description="Polar residues" evidence="9">
    <location>
        <begin position="572"/>
        <end position="621"/>
    </location>
</feature>
<accession>A0A553QR64</accession>
<feature type="domain" description="cGMP-dependent protein kinase interacting" evidence="10">
    <location>
        <begin position="976"/>
        <end position="1029"/>
    </location>
</feature>
<feature type="compositionally biased region" description="Basic and acidic residues" evidence="9">
    <location>
        <begin position="311"/>
        <end position="332"/>
    </location>
</feature>
<feature type="compositionally biased region" description="Basic and acidic residues" evidence="9">
    <location>
        <begin position="917"/>
        <end position="938"/>
    </location>
</feature>
<proteinExistence type="predicted"/>
<dbReference type="STRING" id="623744.A0A553QR64"/>
<dbReference type="AlphaFoldDB" id="A0A553QR64"/>
<dbReference type="InterPro" id="IPR051226">
    <property type="entry name" value="PP1_Regulatory_Subunit"/>
</dbReference>
<feature type="compositionally biased region" description="Polar residues" evidence="9">
    <location>
        <begin position="385"/>
        <end position="406"/>
    </location>
</feature>
<feature type="repeat" description="ANK" evidence="7">
    <location>
        <begin position="190"/>
        <end position="222"/>
    </location>
</feature>
<dbReference type="InterPro" id="IPR002110">
    <property type="entry name" value="Ankyrin_rpt"/>
</dbReference>
<comment type="subcellular location">
    <subcellularLocation>
        <location evidence="1">Cytoplasm</location>
    </subcellularLocation>
</comment>
<dbReference type="FunFam" id="1.25.40.20:FF:000004">
    <property type="entry name" value="Phosphatase 1 regulatory subunit 12A"/>
    <property type="match status" value="1"/>
</dbReference>
<keyword evidence="2" id="KW-0963">Cytoplasm</keyword>
<feature type="compositionally biased region" description="Basic and acidic residues" evidence="9">
    <location>
        <begin position="862"/>
        <end position="890"/>
    </location>
</feature>
<dbReference type="InterPro" id="IPR031775">
    <property type="entry name" value="PRKG1_interact"/>
</dbReference>
<dbReference type="GO" id="GO:0004857">
    <property type="term" value="F:enzyme inhibitor activity"/>
    <property type="evidence" value="ECO:0007669"/>
    <property type="project" value="TreeGrafter"/>
</dbReference>
<keyword evidence="8" id="KW-0175">Coiled coil</keyword>
<feature type="compositionally biased region" description="Low complexity" evidence="9">
    <location>
        <begin position="650"/>
        <end position="669"/>
    </location>
</feature>
<evidence type="ECO:0000256" key="9">
    <source>
        <dbReference type="SAM" id="MobiDB-lite"/>
    </source>
</evidence>
<keyword evidence="12" id="KW-1185">Reference proteome</keyword>
<dbReference type="Gene3D" id="6.10.250.1820">
    <property type="match status" value="1"/>
</dbReference>
<evidence type="ECO:0000256" key="6">
    <source>
        <dbReference type="ARBA" id="ARBA00044333"/>
    </source>
</evidence>
<evidence type="ECO:0000313" key="12">
    <source>
        <dbReference type="Proteomes" id="UP000316079"/>
    </source>
</evidence>
<dbReference type="GO" id="GO:0030018">
    <property type="term" value="C:Z disc"/>
    <property type="evidence" value="ECO:0007669"/>
    <property type="project" value="TreeGrafter"/>
</dbReference>
<feature type="compositionally biased region" description="Acidic residues" evidence="9">
    <location>
        <begin position="350"/>
        <end position="362"/>
    </location>
</feature>
<evidence type="ECO:0000256" key="5">
    <source>
        <dbReference type="ARBA" id="ARBA00044128"/>
    </source>
</evidence>
<dbReference type="Gene3D" id="1.25.40.20">
    <property type="entry name" value="Ankyrin repeat-containing domain"/>
    <property type="match status" value="2"/>
</dbReference>
<dbReference type="PANTHER" id="PTHR24179">
    <property type="entry name" value="PROTEIN PHOSPHATASE 1 REGULATORY SUBUNIT 12"/>
    <property type="match status" value="1"/>
</dbReference>
<evidence type="ECO:0000256" key="7">
    <source>
        <dbReference type="PROSITE-ProRule" id="PRU00023"/>
    </source>
</evidence>
<feature type="compositionally biased region" description="Basic and acidic residues" evidence="9">
    <location>
        <begin position="960"/>
        <end position="970"/>
    </location>
</feature>
<dbReference type="PIRSF" id="PIRSF038141">
    <property type="entry name" value="PP1_12ABC_vert"/>
    <property type="match status" value="1"/>
</dbReference>
<evidence type="ECO:0000259" key="10">
    <source>
        <dbReference type="Pfam" id="PF15898"/>
    </source>
</evidence>
<evidence type="ECO:0000256" key="4">
    <source>
        <dbReference type="ARBA" id="ARBA00023043"/>
    </source>
</evidence>
<feature type="compositionally biased region" description="Low complexity" evidence="9">
    <location>
        <begin position="622"/>
        <end position="634"/>
    </location>
</feature>
<name>A0A553QR64_9TELE</name>